<keyword evidence="2" id="KW-0472">Membrane</keyword>
<evidence type="ECO:0000313" key="4">
    <source>
        <dbReference type="EMBL" id="KAK2030595.1"/>
    </source>
</evidence>
<feature type="region of interest" description="Disordered" evidence="1">
    <location>
        <begin position="18"/>
        <end position="37"/>
    </location>
</feature>
<dbReference type="InterPro" id="IPR050879">
    <property type="entry name" value="Acyltransferase_3"/>
</dbReference>
<dbReference type="Pfam" id="PF01757">
    <property type="entry name" value="Acyl_transf_3"/>
    <property type="match status" value="1"/>
</dbReference>
<dbReference type="Proteomes" id="UP001232148">
    <property type="component" value="Unassembled WGS sequence"/>
</dbReference>
<dbReference type="EMBL" id="MU842849">
    <property type="protein sequence ID" value="KAK2030595.1"/>
    <property type="molecule type" value="Genomic_DNA"/>
</dbReference>
<feature type="transmembrane region" description="Helical" evidence="2">
    <location>
        <begin position="366"/>
        <end position="384"/>
    </location>
</feature>
<feature type="compositionally biased region" description="Polar residues" evidence="1">
    <location>
        <begin position="24"/>
        <end position="37"/>
    </location>
</feature>
<feature type="transmembrane region" description="Helical" evidence="2">
    <location>
        <begin position="396"/>
        <end position="415"/>
    </location>
</feature>
<keyword evidence="2" id="KW-0812">Transmembrane</keyword>
<dbReference type="PANTHER" id="PTHR23028:SF134">
    <property type="entry name" value="PUTATIVE (AFU_ORTHOLOGUE AFUA_4G08520)-RELATED"/>
    <property type="match status" value="1"/>
</dbReference>
<reference evidence="4" key="1">
    <citation type="submission" date="2021-06" db="EMBL/GenBank/DDBJ databases">
        <title>Comparative genomics, transcriptomics and evolutionary studies reveal genomic signatures of adaptation to plant cell wall in hemibiotrophic fungi.</title>
        <authorList>
            <consortium name="DOE Joint Genome Institute"/>
            <person name="Baroncelli R."/>
            <person name="Diaz J.F."/>
            <person name="Benocci T."/>
            <person name="Peng M."/>
            <person name="Battaglia E."/>
            <person name="Haridas S."/>
            <person name="Andreopoulos W."/>
            <person name="Labutti K."/>
            <person name="Pangilinan J."/>
            <person name="Floch G.L."/>
            <person name="Makela M.R."/>
            <person name="Henrissat B."/>
            <person name="Grigoriev I.V."/>
            <person name="Crouch J.A."/>
            <person name="De Vries R.P."/>
            <person name="Sukno S.A."/>
            <person name="Thon M.R."/>
        </authorList>
    </citation>
    <scope>NUCLEOTIDE SEQUENCE</scope>
    <source>
        <strain evidence="4">MAFF235873</strain>
    </source>
</reference>
<dbReference type="InterPro" id="IPR002656">
    <property type="entry name" value="Acyl_transf_3_dom"/>
</dbReference>
<evidence type="ECO:0000256" key="2">
    <source>
        <dbReference type="SAM" id="Phobius"/>
    </source>
</evidence>
<accession>A0AAD9HKF4</accession>
<feature type="transmembrane region" description="Helical" evidence="2">
    <location>
        <begin position="179"/>
        <end position="200"/>
    </location>
</feature>
<dbReference type="GO" id="GO:0016747">
    <property type="term" value="F:acyltransferase activity, transferring groups other than amino-acyl groups"/>
    <property type="evidence" value="ECO:0007669"/>
    <property type="project" value="InterPro"/>
</dbReference>
<evidence type="ECO:0000256" key="1">
    <source>
        <dbReference type="SAM" id="MobiDB-lite"/>
    </source>
</evidence>
<name>A0AAD9HKF4_9PEZI</name>
<keyword evidence="2" id="KW-1133">Transmembrane helix</keyword>
<dbReference type="PANTHER" id="PTHR23028">
    <property type="entry name" value="ACETYLTRANSFERASE"/>
    <property type="match status" value="1"/>
</dbReference>
<feature type="transmembrane region" description="Helical" evidence="2">
    <location>
        <begin position="443"/>
        <end position="465"/>
    </location>
</feature>
<feature type="transmembrane region" description="Helical" evidence="2">
    <location>
        <begin position="138"/>
        <end position="158"/>
    </location>
</feature>
<evidence type="ECO:0000259" key="3">
    <source>
        <dbReference type="Pfam" id="PF01757"/>
    </source>
</evidence>
<feature type="domain" description="Acyltransferase 3" evidence="3">
    <location>
        <begin position="88"/>
        <end position="461"/>
    </location>
</feature>
<evidence type="ECO:0000313" key="5">
    <source>
        <dbReference type="Proteomes" id="UP001232148"/>
    </source>
</evidence>
<gene>
    <name evidence="4" type="ORF">LX32DRAFT_716588</name>
</gene>
<organism evidence="4 5">
    <name type="scientific">Colletotrichum zoysiae</name>
    <dbReference type="NCBI Taxonomy" id="1216348"/>
    <lineage>
        <taxon>Eukaryota</taxon>
        <taxon>Fungi</taxon>
        <taxon>Dikarya</taxon>
        <taxon>Ascomycota</taxon>
        <taxon>Pezizomycotina</taxon>
        <taxon>Sordariomycetes</taxon>
        <taxon>Hypocreomycetidae</taxon>
        <taxon>Glomerellales</taxon>
        <taxon>Glomerellaceae</taxon>
        <taxon>Colletotrichum</taxon>
        <taxon>Colletotrichum graminicola species complex</taxon>
    </lineage>
</organism>
<dbReference type="AlphaFoldDB" id="A0AAD9HKF4"/>
<feature type="transmembrane region" description="Helical" evidence="2">
    <location>
        <begin position="318"/>
        <end position="339"/>
    </location>
</feature>
<comment type="caution">
    <text evidence="4">The sequence shown here is derived from an EMBL/GenBank/DDBJ whole genome shotgun (WGS) entry which is preliminary data.</text>
</comment>
<keyword evidence="5" id="KW-1185">Reference proteome</keyword>
<sequence>MELRRFLRWTAPSNEPYMVLPDNENGSSNLPSERSEKSGSINAQVRSVLWALLPSFVLRPIRRRYDLSYNKDYDGRDGAIPQPNETSYLNGIRGIASLIVATQHNVEEYFPLIHRGWGDEPNDTHVIQLPVVRLITHGSFSVALFFVISGFALSYGPLKKIHRRETIDVLSLSVLRRPFRLFLPVIPVLLFSNFIMVRWLGAFYAFGTTDTIPSQSSLWAELQHSWADFRDIIVLSDHPDTLPQAWTLGVEYQGSLLIFLCCQSFARVATVPRFVFMAAIFWWQWSLGNWGRGLFLAGMMIADLRESRPKLPALGQRAGYIASAANWLMFFMALFLGGWPLQGNGGATLGFSYFNWVPTGEIAQQWFWYSVSAIMLVLSIENMPGGMLQIWLNAPWVLYLGEISYGLYLVHYAVWMNPLSKGNVLSLMANPAWISFWGSWSNFSAWLVGFIAALPVCIWTADLYWRFVDVMSVKLAKWLSKSLEPRLKGIVNGVAI</sequence>
<proteinExistence type="predicted"/>
<feature type="transmembrane region" description="Helical" evidence="2">
    <location>
        <begin position="274"/>
        <end position="297"/>
    </location>
</feature>
<protein>
    <recommendedName>
        <fullName evidence="3">Acyltransferase 3 domain-containing protein</fullName>
    </recommendedName>
</protein>